<dbReference type="InterPro" id="IPR036890">
    <property type="entry name" value="HATPase_C_sf"/>
</dbReference>
<evidence type="ECO:0000313" key="3">
    <source>
        <dbReference type="Proteomes" id="UP000680714"/>
    </source>
</evidence>
<keyword evidence="2" id="KW-0547">Nucleotide-binding</keyword>
<dbReference type="Proteomes" id="UP000680714">
    <property type="component" value="Unassembled WGS sequence"/>
</dbReference>
<reference evidence="2 3" key="1">
    <citation type="submission" date="2021-04" db="EMBL/GenBank/DDBJ databases">
        <title>Magnetospirillum sulfuroxidans sp. nov., a facultative chemolithoautotrophic sulfur-oxidizing alphaproteobacterium isolated from freshwater sediment and proposals for Paramagetospirillum gen. nov., and Magnetospirillaceae fam. nov.</title>
        <authorList>
            <person name="Koziaeva V."/>
            <person name="Geelhoed J.S."/>
            <person name="Sorokin D.Y."/>
            <person name="Grouzdev D.S."/>
        </authorList>
    </citation>
    <scope>NUCLEOTIDE SEQUENCE [LARGE SCALE GENOMIC DNA]</scope>
    <source>
        <strain evidence="2 3">J10</strain>
    </source>
</reference>
<sequence>MASFPVILFEGGDVPDSLAYRAGKLGAEAYPNVEFLDVAGPRILMAPISCLGAGFAPDFHGFIEYRATDQGCPLTQVMVDAVAAGGLCLSACTASLLACDPVQVFCATVLRLAPSIDAMMVELALAEAVGNAVIHGNLGLKSDLRHSLAGLVEFNGRIAEQLRDPTLAARRVQMTALPYGDNGVEIQVSDDGDGFDVEHELGKPLEVGAKSGRGLALIRKVSTHIEGGRGGRTLVMRFLPAG</sequence>
<dbReference type="EMBL" id="JAGTUF010000001">
    <property type="protein sequence ID" value="MBR9970719.1"/>
    <property type="molecule type" value="Genomic_DNA"/>
</dbReference>
<evidence type="ECO:0000313" key="2">
    <source>
        <dbReference type="EMBL" id="MBR9970719.1"/>
    </source>
</evidence>
<organism evidence="2 3">
    <name type="scientific">Magnetospirillum sulfuroxidans</name>
    <dbReference type="NCBI Taxonomy" id="611300"/>
    <lineage>
        <taxon>Bacteria</taxon>
        <taxon>Pseudomonadati</taxon>
        <taxon>Pseudomonadota</taxon>
        <taxon>Alphaproteobacteria</taxon>
        <taxon>Rhodospirillales</taxon>
        <taxon>Rhodospirillaceae</taxon>
        <taxon>Magnetospirillum</taxon>
    </lineage>
</organism>
<protein>
    <submittedName>
        <fullName evidence="2">ATP-binding protein</fullName>
    </submittedName>
</protein>
<dbReference type="SUPFAM" id="SSF55874">
    <property type="entry name" value="ATPase domain of HSP90 chaperone/DNA topoisomerase II/histidine kinase"/>
    <property type="match status" value="1"/>
</dbReference>
<proteinExistence type="predicted"/>
<dbReference type="Pfam" id="PF13581">
    <property type="entry name" value="HATPase_c_2"/>
    <property type="match status" value="1"/>
</dbReference>
<feature type="domain" description="Histidine kinase/HSP90-like ATPase" evidence="1">
    <location>
        <begin position="117"/>
        <end position="238"/>
    </location>
</feature>
<dbReference type="CDD" id="cd16936">
    <property type="entry name" value="HATPase_RsbW-like"/>
    <property type="match status" value="1"/>
</dbReference>
<evidence type="ECO:0000259" key="1">
    <source>
        <dbReference type="Pfam" id="PF13581"/>
    </source>
</evidence>
<dbReference type="GO" id="GO:0005524">
    <property type="term" value="F:ATP binding"/>
    <property type="evidence" value="ECO:0007669"/>
    <property type="project" value="UniProtKB-KW"/>
</dbReference>
<accession>A0ABS5I8G1</accession>
<gene>
    <name evidence="2" type="ORF">KEC16_03200</name>
</gene>
<keyword evidence="3" id="KW-1185">Reference proteome</keyword>
<dbReference type="Gene3D" id="3.30.565.10">
    <property type="entry name" value="Histidine kinase-like ATPase, C-terminal domain"/>
    <property type="match status" value="1"/>
</dbReference>
<comment type="caution">
    <text evidence="2">The sequence shown here is derived from an EMBL/GenBank/DDBJ whole genome shotgun (WGS) entry which is preliminary data.</text>
</comment>
<dbReference type="InterPro" id="IPR003594">
    <property type="entry name" value="HATPase_dom"/>
</dbReference>
<name>A0ABS5I8G1_9PROT</name>
<dbReference type="RefSeq" id="WP_211546185.1">
    <property type="nucleotide sequence ID" value="NZ_JAGTUF010000001.1"/>
</dbReference>
<keyword evidence="2" id="KW-0067">ATP-binding</keyword>